<dbReference type="PRINTS" id="PR00420">
    <property type="entry name" value="RNGMNOXGNASE"/>
</dbReference>
<dbReference type="InterPro" id="IPR002938">
    <property type="entry name" value="FAD-bd"/>
</dbReference>
<comment type="function">
    <text evidence="9">Catalyzes the hydroxylation of L-kynurenine (L-Kyn) to form 3-hydroxy-L-kynurenine (L-3OHKyn). Required for synthesis of quinolinic acid.</text>
</comment>
<keyword evidence="10" id="KW-0812">Transmembrane</keyword>
<dbReference type="GO" id="GO:0043420">
    <property type="term" value="P:anthranilate metabolic process"/>
    <property type="evidence" value="ECO:0007669"/>
    <property type="project" value="UniProtKB-UniRule"/>
</dbReference>
<feature type="transmembrane region" description="Helical" evidence="10">
    <location>
        <begin position="6"/>
        <end position="24"/>
    </location>
</feature>
<dbReference type="AlphaFoldDB" id="A0A250KV76"/>
<dbReference type="GO" id="GO:0071949">
    <property type="term" value="F:FAD binding"/>
    <property type="evidence" value="ECO:0007669"/>
    <property type="project" value="InterPro"/>
</dbReference>
<dbReference type="PROSITE" id="PS51257">
    <property type="entry name" value="PROKAR_LIPOPROTEIN"/>
    <property type="match status" value="1"/>
</dbReference>
<evidence type="ECO:0000256" key="3">
    <source>
        <dbReference type="ARBA" id="ARBA00022642"/>
    </source>
</evidence>
<dbReference type="FunFam" id="3.50.50.60:FF:000185">
    <property type="entry name" value="Kynurenine 3-monooxygenase"/>
    <property type="match status" value="1"/>
</dbReference>
<dbReference type="KEGG" id="mmai:sS8_3499"/>
<dbReference type="Gene3D" id="3.50.50.60">
    <property type="entry name" value="FAD/NAD(P)-binding domain"/>
    <property type="match status" value="1"/>
</dbReference>
<evidence type="ECO:0000256" key="10">
    <source>
        <dbReference type="SAM" id="Phobius"/>
    </source>
</evidence>
<keyword evidence="4 9" id="KW-0274">FAD</keyword>
<accession>A0A250KV76</accession>
<name>A0A250KV76_9GAMM</name>
<keyword evidence="2 9" id="KW-0285">Flavoprotein</keyword>
<evidence type="ECO:0000256" key="8">
    <source>
        <dbReference type="ARBA" id="ARBA00047818"/>
    </source>
</evidence>
<evidence type="ECO:0000256" key="9">
    <source>
        <dbReference type="HAMAP-Rule" id="MF_01971"/>
    </source>
</evidence>
<evidence type="ECO:0000256" key="2">
    <source>
        <dbReference type="ARBA" id="ARBA00022630"/>
    </source>
</evidence>
<evidence type="ECO:0000256" key="7">
    <source>
        <dbReference type="ARBA" id="ARBA00023033"/>
    </source>
</evidence>
<comment type="cofactor">
    <cofactor evidence="1 9">
        <name>FAD</name>
        <dbReference type="ChEBI" id="CHEBI:57692"/>
    </cofactor>
</comment>
<dbReference type="RefSeq" id="WP_119630699.1">
    <property type="nucleotide sequence ID" value="NZ_AP017928.1"/>
</dbReference>
<dbReference type="PANTHER" id="PTHR46028:SF2">
    <property type="entry name" value="KYNURENINE 3-MONOOXYGENASE"/>
    <property type="match status" value="1"/>
</dbReference>
<keyword evidence="10" id="KW-0472">Membrane</keyword>
<comment type="similarity">
    <text evidence="9">Belongs to the aromatic-ring hydroxylase family. KMO subfamily.</text>
</comment>
<dbReference type="OrthoDB" id="9782160at2"/>
<dbReference type="EMBL" id="AP017928">
    <property type="protein sequence ID" value="BBA35436.1"/>
    <property type="molecule type" value="Genomic_DNA"/>
</dbReference>
<dbReference type="GO" id="GO:0009435">
    <property type="term" value="P:NAD+ biosynthetic process"/>
    <property type="evidence" value="ECO:0007669"/>
    <property type="project" value="UniProtKB-UniPathway"/>
</dbReference>
<keyword evidence="13" id="KW-1185">Reference proteome</keyword>
<keyword evidence="5 9" id="KW-0521">NADP</keyword>
<sequence>MKVKEITLIGGGLAGCLLAVFLARRRFPVRVFERLPDMRKHRIPAGRSINLSLSVRGIHALKAVGLYGEIERHLVAMPGRMIHDREGNLLYQPYGRDESAVHYSVERAVLNKILLDGAEAAGAQLFFGEKCEELDFKDRLLQLHREADGHRRTVPFETVIGTDGAGSAVRRVMIVQKGIDCRDEHLPHGYKELAIPPRPDGSFALEKNALHIWPRGDFMLIALPNRDGSFTATLFLPHSGPESFRTLADEPAVLGFFETEFADALPLMADPVHDFLNHPTGVLGTIRCFPWHVADKALILGDAAHAVVPFHGQGMNCAFEDCVVLDRLLDEHEDFESLYLDFEARRKPNAEAIADMALENYVEMRDSVRDPKFHLRKHIEWLLEERHPGRFIPRYAMVMFHRIPYAVAKTRGDIQAGIIERLSKPINRVDDADLALADRLVAERLQPAASMTEYNDY</sequence>
<keyword evidence="6 9" id="KW-0560">Oxidoreductase</keyword>
<dbReference type="GO" id="GO:0019805">
    <property type="term" value="P:quinolinate biosynthetic process"/>
    <property type="evidence" value="ECO:0007669"/>
    <property type="project" value="UniProtKB-UniRule"/>
</dbReference>
<dbReference type="PANTHER" id="PTHR46028">
    <property type="entry name" value="KYNURENINE 3-MONOOXYGENASE"/>
    <property type="match status" value="1"/>
</dbReference>
<reference evidence="12 13" key="1">
    <citation type="submission" date="2016-12" db="EMBL/GenBank/DDBJ databases">
        <title>Genome sequencing of Methylocaldum marinum.</title>
        <authorList>
            <person name="Takeuchi M."/>
            <person name="Kamagata Y."/>
            <person name="Hiraoka S."/>
            <person name="Oshima K."/>
            <person name="Hattori M."/>
            <person name="Iwasaki W."/>
        </authorList>
    </citation>
    <scope>NUCLEOTIDE SEQUENCE [LARGE SCALE GENOMIC DNA]</scope>
    <source>
        <strain evidence="12 13">S8</strain>
    </source>
</reference>
<proteinExistence type="inferred from homology"/>
<keyword evidence="7 9" id="KW-0503">Monooxygenase</keyword>
<dbReference type="Proteomes" id="UP000266313">
    <property type="component" value="Chromosome"/>
</dbReference>
<comment type="catalytic activity">
    <reaction evidence="8 9">
        <text>L-kynurenine + NADPH + O2 + H(+) = 3-hydroxy-L-kynurenine + NADP(+) + H2O</text>
        <dbReference type="Rhea" id="RHEA:20545"/>
        <dbReference type="ChEBI" id="CHEBI:15377"/>
        <dbReference type="ChEBI" id="CHEBI:15378"/>
        <dbReference type="ChEBI" id="CHEBI:15379"/>
        <dbReference type="ChEBI" id="CHEBI:57783"/>
        <dbReference type="ChEBI" id="CHEBI:57959"/>
        <dbReference type="ChEBI" id="CHEBI:58125"/>
        <dbReference type="ChEBI" id="CHEBI:58349"/>
        <dbReference type="EC" id="1.14.13.9"/>
    </reaction>
</comment>
<organism evidence="12 13">
    <name type="scientific">Methylocaldum marinum</name>
    <dbReference type="NCBI Taxonomy" id="1432792"/>
    <lineage>
        <taxon>Bacteria</taxon>
        <taxon>Pseudomonadati</taxon>
        <taxon>Pseudomonadota</taxon>
        <taxon>Gammaproteobacteria</taxon>
        <taxon>Methylococcales</taxon>
        <taxon>Methylococcaceae</taxon>
        <taxon>Methylocaldum</taxon>
    </lineage>
</organism>
<feature type="domain" description="FAD-binding" evidence="11">
    <location>
        <begin position="295"/>
        <end position="355"/>
    </location>
</feature>
<keyword evidence="10" id="KW-1133">Transmembrane helix</keyword>
<dbReference type="EC" id="1.14.13.9" evidence="9"/>
<feature type="domain" description="FAD-binding" evidence="11">
    <location>
        <begin position="6"/>
        <end position="172"/>
    </location>
</feature>
<dbReference type="Pfam" id="PF01494">
    <property type="entry name" value="FAD_binding_3"/>
    <property type="match status" value="2"/>
</dbReference>
<dbReference type="InterPro" id="IPR027545">
    <property type="entry name" value="Kynurenine_monooxygenase"/>
</dbReference>
<dbReference type="UniPathway" id="UPA00253">
    <property type="reaction ID" value="UER00328"/>
</dbReference>
<dbReference type="GO" id="GO:0004502">
    <property type="term" value="F:kynurenine 3-monooxygenase activity"/>
    <property type="evidence" value="ECO:0007669"/>
    <property type="project" value="UniProtKB-UniRule"/>
</dbReference>
<comment type="pathway">
    <text evidence="9">Cofactor biosynthesis; NAD(+) biosynthesis; quinolinate from L-kynurenine: step 1/3.</text>
</comment>
<gene>
    <name evidence="9" type="primary">kmo</name>
    <name evidence="12" type="ORF">sS8_3499</name>
</gene>
<evidence type="ECO:0000313" key="13">
    <source>
        <dbReference type="Proteomes" id="UP000266313"/>
    </source>
</evidence>
<evidence type="ECO:0000256" key="6">
    <source>
        <dbReference type="ARBA" id="ARBA00023002"/>
    </source>
</evidence>
<evidence type="ECO:0000259" key="11">
    <source>
        <dbReference type="Pfam" id="PF01494"/>
    </source>
</evidence>
<evidence type="ECO:0000313" key="12">
    <source>
        <dbReference type="EMBL" id="BBA35436.1"/>
    </source>
</evidence>
<dbReference type="SUPFAM" id="SSF51905">
    <property type="entry name" value="FAD/NAD(P)-binding domain"/>
    <property type="match status" value="1"/>
</dbReference>
<dbReference type="HAMAP" id="MF_01971">
    <property type="entry name" value="Kynurenine_monooxygenase"/>
    <property type="match status" value="1"/>
</dbReference>
<protein>
    <recommendedName>
        <fullName evidence="9">Kynurenine 3-monooxygenase</fullName>
        <ecNumber evidence="9">1.14.13.9</ecNumber>
    </recommendedName>
    <alternativeName>
        <fullName evidence="9">Kynurenine 3-hydroxylase</fullName>
    </alternativeName>
</protein>
<evidence type="ECO:0000256" key="1">
    <source>
        <dbReference type="ARBA" id="ARBA00001974"/>
    </source>
</evidence>
<keyword evidence="3 9" id="KW-0662">Pyridine nucleotide biosynthesis</keyword>
<evidence type="ECO:0000256" key="4">
    <source>
        <dbReference type="ARBA" id="ARBA00022827"/>
    </source>
</evidence>
<evidence type="ECO:0000256" key="5">
    <source>
        <dbReference type="ARBA" id="ARBA00022857"/>
    </source>
</evidence>
<dbReference type="GO" id="GO:0070189">
    <property type="term" value="P:kynurenine metabolic process"/>
    <property type="evidence" value="ECO:0007669"/>
    <property type="project" value="TreeGrafter"/>
</dbReference>
<dbReference type="GO" id="GO:0006569">
    <property type="term" value="P:L-tryptophan catabolic process"/>
    <property type="evidence" value="ECO:0007669"/>
    <property type="project" value="UniProtKB-UniRule"/>
</dbReference>
<dbReference type="InterPro" id="IPR036188">
    <property type="entry name" value="FAD/NAD-bd_sf"/>
</dbReference>